<dbReference type="WBParaSite" id="maker-unitig_27368-snap-gene-0.2-mRNA-1">
    <property type="protein sequence ID" value="maker-unitig_27368-snap-gene-0.2-mRNA-1"/>
    <property type="gene ID" value="maker-unitig_27368-snap-gene-0.2"/>
</dbReference>
<feature type="compositionally biased region" description="Basic and acidic residues" evidence="1">
    <location>
        <begin position="375"/>
        <end position="408"/>
    </location>
</feature>
<feature type="region of interest" description="Disordered" evidence="1">
    <location>
        <begin position="98"/>
        <end position="158"/>
    </location>
</feature>
<reference evidence="3" key="1">
    <citation type="submission" date="2016-11" db="UniProtKB">
        <authorList>
            <consortium name="WormBaseParasite"/>
        </authorList>
    </citation>
    <scope>IDENTIFICATION</scope>
</reference>
<dbReference type="Proteomes" id="UP000095280">
    <property type="component" value="Unplaced"/>
</dbReference>
<feature type="compositionally biased region" description="Basic and acidic residues" evidence="1">
    <location>
        <begin position="422"/>
        <end position="433"/>
    </location>
</feature>
<accession>A0A1I8FAQ5</accession>
<proteinExistence type="predicted"/>
<feature type="compositionally biased region" description="Basic residues" evidence="1">
    <location>
        <begin position="451"/>
        <end position="483"/>
    </location>
</feature>
<name>A0A1I8FAQ5_9PLAT</name>
<feature type="compositionally biased region" description="Basic and acidic residues" evidence="1">
    <location>
        <begin position="440"/>
        <end position="450"/>
    </location>
</feature>
<feature type="compositionally biased region" description="Basic and acidic residues" evidence="1">
    <location>
        <begin position="506"/>
        <end position="544"/>
    </location>
</feature>
<feature type="compositionally biased region" description="Polar residues" evidence="1">
    <location>
        <begin position="121"/>
        <end position="145"/>
    </location>
</feature>
<dbReference type="AlphaFoldDB" id="A0A1I8FAQ5"/>
<evidence type="ECO:0000313" key="3">
    <source>
        <dbReference type="WBParaSite" id="maker-unitig_27368-snap-gene-0.2-mRNA-1"/>
    </source>
</evidence>
<protein>
    <submittedName>
        <fullName evidence="3">Chromo domain-containing protein</fullName>
    </submittedName>
</protein>
<keyword evidence="2" id="KW-1185">Reference proteome</keyword>
<evidence type="ECO:0000256" key="1">
    <source>
        <dbReference type="SAM" id="MobiDB-lite"/>
    </source>
</evidence>
<organism evidence="2 3">
    <name type="scientific">Macrostomum lignano</name>
    <dbReference type="NCBI Taxonomy" id="282301"/>
    <lineage>
        <taxon>Eukaryota</taxon>
        <taxon>Metazoa</taxon>
        <taxon>Spiralia</taxon>
        <taxon>Lophotrochozoa</taxon>
        <taxon>Platyhelminthes</taxon>
        <taxon>Rhabditophora</taxon>
        <taxon>Macrostomorpha</taxon>
        <taxon>Macrostomida</taxon>
        <taxon>Macrostomidae</taxon>
        <taxon>Macrostomum</taxon>
    </lineage>
</organism>
<sequence length="544" mass="61306">GPSKKADQQLGDATDEDIEVDALKILDFCCGGKKRRQAAVHYRLRVLFGEELQHYDYSSSTWRRQAERSTLSEDLVPGPIRVEQSGLWSASLRAKAALPRPQTPRMKRGRRLASDMERLQQQRTATGSSRALRSNFSAAHQQSDSSQEELVAPENESAERVTRLREVCAAMRNGEGEREVGRLEGPSPGRCGQHPPLLTGDFSSTPAALGPPGLVNGLHPPPPYVLTGPPLPKIPKRVSGTLSAVFGAANKNAAGGSCYSYKEHSQWFSVRATRPKRMSQLVLRDLRATRGRGMPVVADGCGYRQETRAKVLSHFPETESARAGAPCPHPPTALFVEFSARVWSQEANERKRRSAGEPRGAPAENLNRERRGHPGKRDATRADDERRDDPAGEPRGAPAEKLETERDRGHRRTHPRQTTSEETIRQDESEETIRQASPRRPAENWKPRETRGHRRTHPRRRANDRRKRRSGRAMTKNRSRRRAAAPPAENLETEERRRRHRRKRTPGRDDERRKTSRPGDERRDDPAGAMSEKRRSEEDDAGRR</sequence>
<feature type="region of interest" description="Disordered" evidence="1">
    <location>
        <begin position="347"/>
        <end position="544"/>
    </location>
</feature>
<evidence type="ECO:0000313" key="2">
    <source>
        <dbReference type="Proteomes" id="UP000095280"/>
    </source>
</evidence>